<protein>
    <submittedName>
        <fullName evidence="1">Uncharacterized protein</fullName>
    </submittedName>
</protein>
<name>A0A1F7RWR9_9BACT</name>
<dbReference type="AlphaFoldDB" id="A0A1F7RWR9"/>
<accession>A0A1F7RWR9</accession>
<gene>
    <name evidence="1" type="ORF">A2161_16660</name>
</gene>
<reference evidence="1 2" key="1">
    <citation type="journal article" date="2016" name="Nat. Commun.">
        <title>Thousands of microbial genomes shed light on interconnected biogeochemical processes in an aquifer system.</title>
        <authorList>
            <person name="Anantharaman K."/>
            <person name="Brown C.T."/>
            <person name="Hug L.A."/>
            <person name="Sharon I."/>
            <person name="Castelle C.J."/>
            <person name="Probst A.J."/>
            <person name="Thomas B.C."/>
            <person name="Singh A."/>
            <person name="Wilkins M.J."/>
            <person name="Karaoz U."/>
            <person name="Brodie E.L."/>
            <person name="Williams K.H."/>
            <person name="Hubbard S.S."/>
            <person name="Banfield J.F."/>
        </authorList>
    </citation>
    <scope>NUCLEOTIDE SEQUENCE [LARGE SCALE GENOMIC DNA]</scope>
</reference>
<proteinExistence type="predicted"/>
<organism evidence="1 2">
    <name type="scientific">Candidatus Schekmanbacteria bacterium RBG_13_48_7</name>
    <dbReference type="NCBI Taxonomy" id="1817878"/>
    <lineage>
        <taxon>Bacteria</taxon>
        <taxon>Candidatus Schekmaniibacteriota</taxon>
    </lineage>
</organism>
<evidence type="ECO:0000313" key="1">
    <source>
        <dbReference type="EMBL" id="OGL46009.1"/>
    </source>
</evidence>
<sequence>MKSWIMGALLIVLVPSYSWAGFIGIPTPLEREDWFPILALVDFNERQIEDYSGTRSYDLTTYSLHGEARITDQINLTGGLGFSSISTEDGKLDSDPSISYGFGAKLHLLDIEKYAISFGTGFQFHNLDNEDEKRNLEIFYREYQFFLGSTIFCFKNIRPYGGLVLSRVSGGIKNPDGSRNSISENRIPGLFVGTEVYLSPHLDLGIETRVISETALSFFLNYYIR</sequence>
<dbReference type="Proteomes" id="UP000179266">
    <property type="component" value="Unassembled WGS sequence"/>
</dbReference>
<comment type="caution">
    <text evidence="1">The sequence shown here is derived from an EMBL/GenBank/DDBJ whole genome shotgun (WGS) entry which is preliminary data.</text>
</comment>
<evidence type="ECO:0000313" key="2">
    <source>
        <dbReference type="Proteomes" id="UP000179266"/>
    </source>
</evidence>
<dbReference type="EMBL" id="MGDD01000151">
    <property type="protein sequence ID" value="OGL46009.1"/>
    <property type="molecule type" value="Genomic_DNA"/>
</dbReference>